<reference evidence="1 2" key="1">
    <citation type="submission" date="2019-03" db="EMBL/GenBank/DDBJ databases">
        <title>Genomic Encyclopedia of Type Strains, Phase IV (KMG-IV): sequencing the most valuable type-strain genomes for metagenomic binning, comparative biology and taxonomic classification.</title>
        <authorList>
            <person name="Goeker M."/>
        </authorList>
    </citation>
    <scope>NUCLEOTIDE SEQUENCE [LARGE SCALE GENOMIC DNA]</scope>
    <source>
        <strain evidence="1 2">DSM 45361</strain>
    </source>
</reference>
<evidence type="ECO:0000313" key="2">
    <source>
        <dbReference type="Proteomes" id="UP000295444"/>
    </source>
</evidence>
<protein>
    <submittedName>
        <fullName evidence="1">Uncharacterized protein</fullName>
    </submittedName>
</protein>
<gene>
    <name evidence="1" type="ORF">EV186_10918</name>
</gene>
<name>A0A4R6RXU8_LABRH</name>
<keyword evidence="2" id="KW-1185">Reference proteome</keyword>
<dbReference type="Proteomes" id="UP000295444">
    <property type="component" value="Unassembled WGS sequence"/>
</dbReference>
<comment type="caution">
    <text evidence="1">The sequence shown here is derived from an EMBL/GenBank/DDBJ whole genome shotgun (WGS) entry which is preliminary data.</text>
</comment>
<organism evidence="1 2">
    <name type="scientific">Labedaea rhizosphaerae</name>
    <dbReference type="NCBI Taxonomy" id="598644"/>
    <lineage>
        <taxon>Bacteria</taxon>
        <taxon>Bacillati</taxon>
        <taxon>Actinomycetota</taxon>
        <taxon>Actinomycetes</taxon>
        <taxon>Pseudonocardiales</taxon>
        <taxon>Pseudonocardiaceae</taxon>
        <taxon>Labedaea</taxon>
    </lineage>
</organism>
<evidence type="ECO:0000313" key="1">
    <source>
        <dbReference type="EMBL" id="TDP91026.1"/>
    </source>
</evidence>
<sequence length="45" mass="4879">MPTQQAAPVAADDVWDTAPSLETWRRAAETIADGDPDEHCVRGLD</sequence>
<proteinExistence type="predicted"/>
<accession>A0A4R6RXU8</accession>
<dbReference type="AlphaFoldDB" id="A0A4R6RXU8"/>
<dbReference type="RefSeq" id="WP_166659478.1">
    <property type="nucleotide sequence ID" value="NZ_SNXZ01000009.1"/>
</dbReference>
<dbReference type="EMBL" id="SNXZ01000009">
    <property type="protein sequence ID" value="TDP91026.1"/>
    <property type="molecule type" value="Genomic_DNA"/>
</dbReference>